<comment type="caution">
    <text evidence="2">The sequence shown here is derived from an EMBL/GenBank/DDBJ whole genome shotgun (WGS) entry which is preliminary data.</text>
</comment>
<feature type="signal peptide" evidence="1">
    <location>
        <begin position="1"/>
        <end position="36"/>
    </location>
</feature>
<keyword evidence="1" id="KW-0732">Signal</keyword>
<gene>
    <name evidence="2" type="ORF">PMAYCL1PPCAC_13451</name>
</gene>
<keyword evidence="3" id="KW-1185">Reference proteome</keyword>
<feature type="chain" id="PRO_5042971614" description="HEAT repeat domain-containing protein" evidence="1">
    <location>
        <begin position="37"/>
        <end position="112"/>
    </location>
</feature>
<evidence type="ECO:0008006" key="4">
    <source>
        <dbReference type="Google" id="ProtNLM"/>
    </source>
</evidence>
<reference evidence="3" key="1">
    <citation type="submission" date="2022-10" db="EMBL/GenBank/DDBJ databases">
        <title>Genome assembly of Pristionchus species.</title>
        <authorList>
            <person name="Yoshida K."/>
            <person name="Sommer R.J."/>
        </authorList>
    </citation>
    <scope>NUCLEOTIDE SEQUENCE [LARGE SCALE GENOMIC DNA]</scope>
    <source>
        <strain evidence="3">RS5460</strain>
    </source>
</reference>
<evidence type="ECO:0000313" key="2">
    <source>
        <dbReference type="EMBL" id="GMR43256.1"/>
    </source>
</evidence>
<evidence type="ECO:0000313" key="3">
    <source>
        <dbReference type="Proteomes" id="UP001328107"/>
    </source>
</evidence>
<dbReference type="Proteomes" id="UP001328107">
    <property type="component" value="Unassembled WGS sequence"/>
</dbReference>
<dbReference type="AlphaFoldDB" id="A0AAN4ZQK6"/>
<accession>A0AAN4ZQK6</accession>
<proteinExistence type="predicted"/>
<feature type="non-terminal residue" evidence="2">
    <location>
        <position position="1"/>
    </location>
</feature>
<name>A0AAN4ZQK6_9BILA</name>
<dbReference type="EMBL" id="BTRK01000003">
    <property type="protein sequence ID" value="GMR43256.1"/>
    <property type="molecule type" value="Genomic_DNA"/>
</dbReference>
<protein>
    <recommendedName>
        <fullName evidence="4">HEAT repeat domain-containing protein</fullName>
    </recommendedName>
</protein>
<evidence type="ECO:0000256" key="1">
    <source>
        <dbReference type="SAM" id="SignalP"/>
    </source>
</evidence>
<sequence length="112" mass="12154">FFTSLPSVLCVFYSNSNPKMLKVLIASLVLLSAASAQSKKEQAACAKEVAAKVKAEPDLGLRISVITGLFLQGLGDEHGLKRIADGLTPERKDRVRNYYLIGACLPFQSKLD</sequence>
<organism evidence="2 3">
    <name type="scientific">Pristionchus mayeri</name>
    <dbReference type="NCBI Taxonomy" id="1317129"/>
    <lineage>
        <taxon>Eukaryota</taxon>
        <taxon>Metazoa</taxon>
        <taxon>Ecdysozoa</taxon>
        <taxon>Nematoda</taxon>
        <taxon>Chromadorea</taxon>
        <taxon>Rhabditida</taxon>
        <taxon>Rhabditina</taxon>
        <taxon>Diplogasteromorpha</taxon>
        <taxon>Diplogasteroidea</taxon>
        <taxon>Neodiplogasteridae</taxon>
        <taxon>Pristionchus</taxon>
    </lineage>
</organism>